<evidence type="ECO:0000256" key="1">
    <source>
        <dbReference type="SAM" id="Phobius"/>
    </source>
</evidence>
<dbReference type="InterPro" id="IPR036938">
    <property type="entry name" value="PAP2/HPO_sf"/>
</dbReference>
<keyword evidence="1" id="KW-0472">Membrane</keyword>
<sequence length="261" mass="28842">MQSIPPRGTCRKLATSVSAMQPVTLAFWSVFALWWLILAVFYLFPGLDIAASRHFFVETVCGTSEPAGTICGSFPISENQALEVLRSFYFYLPVLFGLWVIYQLILAWSHHGASYDKKRINRLLAGLVSLIIGPGLMVNEFLKSTSHRPRPRNTDFFGGDLVFFPAGDFGGACGSNCSFVSGEAAGAGWLFCFALFLIPKKYRPLFMPLLIAISLTMPVMRLAYGGHYLSDILLGWLSSVVVFLGILTFFTKTETKPAPPM</sequence>
<feature type="transmembrane region" description="Helical" evidence="1">
    <location>
        <begin position="88"/>
        <end position="108"/>
    </location>
</feature>
<feature type="transmembrane region" description="Helical" evidence="1">
    <location>
        <begin position="205"/>
        <end position="226"/>
    </location>
</feature>
<dbReference type="RefSeq" id="WP_245511053.1">
    <property type="nucleotide sequence ID" value="NZ_SMAR01000021.1"/>
</dbReference>
<keyword evidence="1" id="KW-0812">Transmembrane</keyword>
<evidence type="ECO:0000313" key="4">
    <source>
        <dbReference type="Proteomes" id="UP000295097"/>
    </source>
</evidence>
<name>A0A4R3NMA3_9HYPH</name>
<dbReference type="AlphaFoldDB" id="A0A4R3NMA3"/>
<dbReference type="Proteomes" id="UP000295097">
    <property type="component" value="Unassembled WGS sequence"/>
</dbReference>
<reference evidence="3 4" key="1">
    <citation type="submission" date="2019-03" db="EMBL/GenBank/DDBJ databases">
        <title>Freshwater and sediment microbial communities from various areas in North America, analyzing microbe dynamics in response to fracking.</title>
        <authorList>
            <person name="Lamendella R."/>
        </authorList>
    </citation>
    <scope>NUCLEOTIDE SEQUENCE [LARGE SCALE GENOMIC DNA]</scope>
    <source>
        <strain evidence="3 4">175.2</strain>
    </source>
</reference>
<dbReference type="Pfam" id="PF01569">
    <property type="entry name" value="PAP2"/>
    <property type="match status" value="1"/>
</dbReference>
<feature type="transmembrane region" description="Helical" evidence="1">
    <location>
        <begin position="232"/>
        <end position="251"/>
    </location>
</feature>
<gene>
    <name evidence="3" type="ORF">EDC90_102119</name>
</gene>
<organism evidence="3 4">
    <name type="scientific">Martelella mediterranea</name>
    <dbReference type="NCBI Taxonomy" id="293089"/>
    <lineage>
        <taxon>Bacteria</taxon>
        <taxon>Pseudomonadati</taxon>
        <taxon>Pseudomonadota</taxon>
        <taxon>Alphaproteobacteria</taxon>
        <taxon>Hyphomicrobiales</taxon>
        <taxon>Aurantimonadaceae</taxon>
        <taxon>Martelella</taxon>
    </lineage>
</organism>
<protein>
    <submittedName>
        <fullName evidence="3">PAP2 superfamily protein</fullName>
    </submittedName>
</protein>
<keyword evidence="1" id="KW-1133">Transmembrane helix</keyword>
<dbReference type="SMART" id="SM00014">
    <property type="entry name" value="acidPPc"/>
    <property type="match status" value="1"/>
</dbReference>
<evidence type="ECO:0000259" key="2">
    <source>
        <dbReference type="SMART" id="SM00014"/>
    </source>
</evidence>
<proteinExistence type="predicted"/>
<dbReference type="Gene3D" id="1.20.144.10">
    <property type="entry name" value="Phosphatidic acid phosphatase type 2/haloperoxidase"/>
    <property type="match status" value="1"/>
</dbReference>
<feature type="transmembrane region" description="Helical" evidence="1">
    <location>
        <begin position="120"/>
        <end position="138"/>
    </location>
</feature>
<accession>A0A4R3NMA3</accession>
<feature type="domain" description="Phosphatidic acid phosphatase type 2/haloperoxidase" evidence="2">
    <location>
        <begin position="124"/>
        <end position="247"/>
    </location>
</feature>
<feature type="transmembrane region" description="Helical" evidence="1">
    <location>
        <begin position="21"/>
        <end position="44"/>
    </location>
</feature>
<dbReference type="EMBL" id="SMAR01000021">
    <property type="protein sequence ID" value="TCT36418.1"/>
    <property type="molecule type" value="Genomic_DNA"/>
</dbReference>
<feature type="transmembrane region" description="Helical" evidence="1">
    <location>
        <begin position="179"/>
        <end position="198"/>
    </location>
</feature>
<comment type="caution">
    <text evidence="3">The sequence shown here is derived from an EMBL/GenBank/DDBJ whole genome shotgun (WGS) entry which is preliminary data.</text>
</comment>
<dbReference type="SUPFAM" id="SSF48317">
    <property type="entry name" value="Acid phosphatase/Vanadium-dependent haloperoxidase"/>
    <property type="match status" value="1"/>
</dbReference>
<dbReference type="InterPro" id="IPR000326">
    <property type="entry name" value="PAP2/HPO"/>
</dbReference>
<keyword evidence="4" id="KW-1185">Reference proteome</keyword>
<evidence type="ECO:0000313" key="3">
    <source>
        <dbReference type="EMBL" id="TCT36418.1"/>
    </source>
</evidence>